<dbReference type="Proteomes" id="UP001595841">
    <property type="component" value="Unassembled WGS sequence"/>
</dbReference>
<dbReference type="Pfam" id="PF01740">
    <property type="entry name" value="STAS"/>
    <property type="match status" value="1"/>
</dbReference>
<dbReference type="EMBL" id="JBHSCL010000004">
    <property type="protein sequence ID" value="MFC4220594.1"/>
    <property type="molecule type" value="Genomic_DNA"/>
</dbReference>
<dbReference type="PROSITE" id="PS50801">
    <property type="entry name" value="STAS"/>
    <property type="match status" value="1"/>
</dbReference>
<protein>
    <submittedName>
        <fullName evidence="2">STAS domain-containing protein</fullName>
    </submittedName>
</protein>
<proteinExistence type="predicted"/>
<dbReference type="InterPro" id="IPR002645">
    <property type="entry name" value="STAS_dom"/>
</dbReference>
<reference evidence="3" key="1">
    <citation type="journal article" date="2019" name="Int. J. Syst. Evol. Microbiol.">
        <title>The Global Catalogue of Microorganisms (GCM) 10K type strain sequencing project: providing services to taxonomists for standard genome sequencing and annotation.</title>
        <authorList>
            <consortium name="The Broad Institute Genomics Platform"/>
            <consortium name="The Broad Institute Genome Sequencing Center for Infectious Disease"/>
            <person name="Wu L."/>
            <person name="Ma J."/>
        </authorList>
    </citation>
    <scope>NUCLEOTIDE SEQUENCE [LARGE SCALE GENOMIC DNA]</scope>
    <source>
        <strain evidence="3">CGMCC 1.15774</strain>
    </source>
</reference>
<accession>A0ABV8PNP4</accession>
<comment type="caution">
    <text evidence="2">The sequence shown here is derived from an EMBL/GenBank/DDBJ whole genome shotgun (WGS) entry which is preliminary data.</text>
</comment>
<dbReference type="RefSeq" id="WP_379764303.1">
    <property type="nucleotide sequence ID" value="NZ_JBHSCL010000004.1"/>
</dbReference>
<evidence type="ECO:0000313" key="3">
    <source>
        <dbReference type="Proteomes" id="UP001595841"/>
    </source>
</evidence>
<evidence type="ECO:0000259" key="1">
    <source>
        <dbReference type="PROSITE" id="PS50801"/>
    </source>
</evidence>
<keyword evidence="3" id="KW-1185">Reference proteome</keyword>
<dbReference type="Gene3D" id="3.30.750.24">
    <property type="entry name" value="STAS domain"/>
    <property type="match status" value="1"/>
</dbReference>
<feature type="domain" description="STAS" evidence="1">
    <location>
        <begin position="11"/>
        <end position="100"/>
    </location>
</feature>
<name>A0ABV8PNP4_9FLAO</name>
<sequence>MALQITECRGVFSVHGNLNSANVLILERHMSRFINSKNQVILNLGRVAQLDETAAHILKKMHKNALKTRAFLSIIGLENKNVVSVMNKTQTTYILSHDRA</sequence>
<dbReference type="InterPro" id="IPR036513">
    <property type="entry name" value="STAS_dom_sf"/>
</dbReference>
<gene>
    <name evidence="2" type="ORF">ACFOWS_10635</name>
</gene>
<organism evidence="2 3">
    <name type="scientific">Flagellimonas marina</name>
    <dbReference type="NCBI Taxonomy" id="1775168"/>
    <lineage>
        <taxon>Bacteria</taxon>
        <taxon>Pseudomonadati</taxon>
        <taxon>Bacteroidota</taxon>
        <taxon>Flavobacteriia</taxon>
        <taxon>Flavobacteriales</taxon>
        <taxon>Flavobacteriaceae</taxon>
        <taxon>Flagellimonas</taxon>
    </lineage>
</organism>
<evidence type="ECO:0000313" key="2">
    <source>
        <dbReference type="EMBL" id="MFC4220594.1"/>
    </source>
</evidence>
<dbReference type="SUPFAM" id="SSF52091">
    <property type="entry name" value="SpoIIaa-like"/>
    <property type="match status" value="1"/>
</dbReference>